<evidence type="ECO:0000313" key="3">
    <source>
        <dbReference type="EMBL" id="MTS01789.1"/>
    </source>
</evidence>
<dbReference type="EMBL" id="WMYY01000007">
    <property type="protein sequence ID" value="MTR67124.1"/>
    <property type="molecule type" value="Genomic_DNA"/>
</dbReference>
<organism evidence="3">
    <name type="scientific">Streptococcus parasanguinis</name>
    <dbReference type="NCBI Taxonomy" id="1318"/>
    <lineage>
        <taxon>Bacteria</taxon>
        <taxon>Bacillati</taxon>
        <taxon>Bacillota</taxon>
        <taxon>Bacilli</taxon>
        <taxon>Lactobacillales</taxon>
        <taxon>Streptococcaceae</taxon>
        <taxon>Streptococcus</taxon>
    </lineage>
</organism>
<protein>
    <recommendedName>
        <fullName evidence="5">Lipoprotein</fullName>
    </recommendedName>
</protein>
<accession>A0A6A8V752</accession>
<keyword evidence="1" id="KW-0732">Signal</keyword>
<gene>
    <name evidence="2" type="ORF">GMC73_07715</name>
    <name evidence="3" type="ORF">GMC90_08270</name>
</gene>
<comment type="caution">
    <text evidence="3">The sequence shown here is derived from an EMBL/GenBank/DDBJ whole genome shotgun (WGS) entry which is preliminary data.</text>
</comment>
<dbReference type="AlphaFoldDB" id="A0A6A8V752"/>
<name>A0A6A8V752_STRPA</name>
<feature type="chain" id="PRO_5038247141" description="Lipoprotein" evidence="1">
    <location>
        <begin position="23"/>
        <end position="435"/>
    </location>
</feature>
<dbReference type="RefSeq" id="WP_155127651.1">
    <property type="nucleotide sequence ID" value="NZ_WMYY01000007.1"/>
</dbReference>
<evidence type="ECO:0000313" key="2">
    <source>
        <dbReference type="EMBL" id="MTR67124.1"/>
    </source>
</evidence>
<proteinExistence type="predicted"/>
<evidence type="ECO:0008006" key="5">
    <source>
        <dbReference type="Google" id="ProtNLM"/>
    </source>
</evidence>
<evidence type="ECO:0000313" key="4">
    <source>
        <dbReference type="Proteomes" id="UP000460220"/>
    </source>
</evidence>
<reference evidence="3 4" key="1">
    <citation type="journal article" date="2019" name="Nat. Med.">
        <title>A library of human gut bacterial isolates paired with longitudinal multiomics data enables mechanistic microbiome research.</title>
        <authorList>
            <person name="Poyet M."/>
            <person name="Groussin M."/>
            <person name="Gibbons S.M."/>
            <person name="Avila-Pacheco J."/>
            <person name="Jiang X."/>
            <person name="Kearney S.M."/>
            <person name="Perrotta A.R."/>
            <person name="Berdy B."/>
            <person name="Zhao S."/>
            <person name="Lieberman T.D."/>
            <person name="Swanson P.K."/>
            <person name="Smith M."/>
            <person name="Roesemann S."/>
            <person name="Alexander J.E."/>
            <person name="Rich S.A."/>
            <person name="Livny J."/>
            <person name="Vlamakis H."/>
            <person name="Clish C."/>
            <person name="Bullock K."/>
            <person name="Deik A."/>
            <person name="Scott J."/>
            <person name="Pierce K.A."/>
            <person name="Xavier R.J."/>
            <person name="Alm E.J."/>
        </authorList>
    </citation>
    <scope>NUCLEOTIDE SEQUENCE</scope>
    <source>
        <strain evidence="2 4">BIOML-A12</strain>
        <strain evidence="3">BIOML-A6</strain>
    </source>
</reference>
<dbReference type="Proteomes" id="UP000460220">
    <property type="component" value="Unassembled WGS sequence"/>
</dbReference>
<dbReference type="EMBL" id="WMZE01000004">
    <property type="protein sequence ID" value="MTS01789.1"/>
    <property type="molecule type" value="Genomic_DNA"/>
</dbReference>
<sequence>MIRHYKKLFLALVALFSVFLLASCSQKQSKSQRATQTEAPKVETIDGDWELVDTVDALSQAIGAYTLHGIYFARTLEAVKDFKMDMKIENNTATIKYDYNIDNFIKAFYTITTDARGKTEEEFKKIVYDSHEGFAGDFKKYKVSMNKDTGVFSYEATGSIDQDAKTMTFDEGISVTNSFFFSFGKNRVSPNTYHYKLKDDMLYVTIDGKAKKNNLPVHYELHFKRKGSTTQKKPVPIEGKWQAINFRPALERSLAYKDFDNDDSAIKLIYPEAWKDLKPTLNITGTSVEFDYTVSLADGFGMFYDYLKQKDASKLTQTKDDYIKNQFTKLSVNLQDGAKDLPNTTYEFDRDNAKIHSVLKNGKLDTANQTIIFPEAINIVQLATMSIGPVAKETTYKYSIDGDILTLTIEQRDGQNNLNTIISAKFKKVSDATSK</sequence>
<feature type="signal peptide" evidence="1">
    <location>
        <begin position="1"/>
        <end position="22"/>
    </location>
</feature>
<dbReference type="PROSITE" id="PS51257">
    <property type="entry name" value="PROKAR_LIPOPROTEIN"/>
    <property type="match status" value="1"/>
</dbReference>
<evidence type="ECO:0000256" key="1">
    <source>
        <dbReference type="SAM" id="SignalP"/>
    </source>
</evidence>